<dbReference type="EMBL" id="JAMRDG010000001">
    <property type="protein sequence ID" value="KAJ3703604.1"/>
    <property type="molecule type" value="Genomic_DNA"/>
</dbReference>
<proteinExistence type="inferred from homology"/>
<gene>
    <name evidence="10" type="ORF">LUZ61_007309</name>
</gene>
<evidence type="ECO:0000256" key="3">
    <source>
        <dbReference type="ARBA" id="ARBA00022759"/>
    </source>
</evidence>
<dbReference type="Proteomes" id="UP001210211">
    <property type="component" value="Unassembled WGS sequence"/>
</dbReference>
<keyword evidence="11" id="KW-1185">Reference proteome</keyword>
<keyword evidence="9" id="KW-0732">Signal</keyword>
<dbReference type="InterPro" id="IPR001568">
    <property type="entry name" value="RNase_T2-like"/>
</dbReference>
<dbReference type="GO" id="GO:0033897">
    <property type="term" value="F:ribonuclease T2 activity"/>
    <property type="evidence" value="ECO:0007669"/>
    <property type="project" value="InterPro"/>
</dbReference>
<dbReference type="PANTHER" id="PTHR11240">
    <property type="entry name" value="RIBONUCLEASE T2"/>
    <property type="match status" value="1"/>
</dbReference>
<evidence type="ECO:0000256" key="1">
    <source>
        <dbReference type="ARBA" id="ARBA00007469"/>
    </source>
</evidence>
<evidence type="ECO:0000256" key="2">
    <source>
        <dbReference type="ARBA" id="ARBA00022722"/>
    </source>
</evidence>
<evidence type="ECO:0000256" key="7">
    <source>
        <dbReference type="PIRSR" id="PIRSR633697-1"/>
    </source>
</evidence>
<evidence type="ECO:0000256" key="9">
    <source>
        <dbReference type="SAM" id="SignalP"/>
    </source>
</evidence>
<dbReference type="SUPFAM" id="SSF55895">
    <property type="entry name" value="Ribonuclease Rh-like"/>
    <property type="match status" value="1"/>
</dbReference>
<dbReference type="AlphaFoldDB" id="A0AAD5ZTF7"/>
<feature type="active site" evidence="7">
    <location>
        <position position="59"/>
    </location>
</feature>
<keyword evidence="3" id="KW-0255">Endonuclease</keyword>
<evidence type="ECO:0000313" key="11">
    <source>
        <dbReference type="Proteomes" id="UP001210211"/>
    </source>
</evidence>
<dbReference type="PROSITE" id="PS00530">
    <property type="entry name" value="RNASE_T2_1"/>
    <property type="match status" value="1"/>
</dbReference>
<keyword evidence="2" id="KW-0540">Nuclease</keyword>
<dbReference type="Pfam" id="PF00445">
    <property type="entry name" value="Ribonuclease_T2"/>
    <property type="match status" value="1"/>
</dbReference>
<name>A0AAD5ZTF7_9POAL</name>
<evidence type="ECO:0000313" key="10">
    <source>
        <dbReference type="EMBL" id="KAJ3703604.1"/>
    </source>
</evidence>
<dbReference type="InterPro" id="IPR036430">
    <property type="entry name" value="RNase_T2-like_sf"/>
</dbReference>
<dbReference type="GO" id="GO:0006401">
    <property type="term" value="P:RNA catabolic process"/>
    <property type="evidence" value="ECO:0007669"/>
    <property type="project" value="TreeGrafter"/>
</dbReference>
<dbReference type="GO" id="GO:0005576">
    <property type="term" value="C:extracellular region"/>
    <property type="evidence" value="ECO:0007669"/>
    <property type="project" value="TreeGrafter"/>
</dbReference>
<dbReference type="CDD" id="cd01061">
    <property type="entry name" value="RNase_T2_euk"/>
    <property type="match status" value="1"/>
</dbReference>
<dbReference type="InterPro" id="IPR033130">
    <property type="entry name" value="RNase_T2_His_AS_2"/>
</dbReference>
<evidence type="ECO:0000256" key="6">
    <source>
        <dbReference type="ARBA" id="ARBA00023239"/>
    </source>
</evidence>
<dbReference type="InterPro" id="IPR033697">
    <property type="entry name" value="Ribonuclease_T2_eukaryotic"/>
</dbReference>
<dbReference type="InterPro" id="IPR018188">
    <property type="entry name" value="RNase_T2_His_AS_1"/>
</dbReference>
<feature type="chain" id="PRO_5041938985" evidence="9">
    <location>
        <begin position="23"/>
        <end position="230"/>
    </location>
</feature>
<dbReference type="GO" id="GO:0016787">
    <property type="term" value="F:hydrolase activity"/>
    <property type="evidence" value="ECO:0007669"/>
    <property type="project" value="UniProtKB-KW"/>
</dbReference>
<feature type="signal peptide" evidence="9">
    <location>
        <begin position="1"/>
        <end position="22"/>
    </location>
</feature>
<comment type="caution">
    <text evidence="10">The sequence shown here is derived from an EMBL/GenBank/DDBJ whole genome shotgun (WGS) entry which is preliminary data.</text>
</comment>
<keyword evidence="5" id="KW-1015">Disulfide bond</keyword>
<organism evidence="10 11">
    <name type="scientific">Rhynchospora tenuis</name>
    <dbReference type="NCBI Taxonomy" id="198213"/>
    <lineage>
        <taxon>Eukaryota</taxon>
        <taxon>Viridiplantae</taxon>
        <taxon>Streptophyta</taxon>
        <taxon>Embryophyta</taxon>
        <taxon>Tracheophyta</taxon>
        <taxon>Spermatophyta</taxon>
        <taxon>Magnoliopsida</taxon>
        <taxon>Liliopsida</taxon>
        <taxon>Poales</taxon>
        <taxon>Cyperaceae</taxon>
        <taxon>Cyperoideae</taxon>
        <taxon>Rhynchosporeae</taxon>
        <taxon>Rhynchospora</taxon>
    </lineage>
</organism>
<feature type="active site" evidence="7">
    <location>
        <position position="122"/>
    </location>
</feature>
<evidence type="ECO:0000256" key="4">
    <source>
        <dbReference type="ARBA" id="ARBA00022801"/>
    </source>
</evidence>
<evidence type="ECO:0000256" key="8">
    <source>
        <dbReference type="RuleBase" id="RU004328"/>
    </source>
</evidence>
<dbReference type="PANTHER" id="PTHR11240:SF75">
    <property type="entry name" value="RIBONUCLEASE 3"/>
    <property type="match status" value="1"/>
</dbReference>
<dbReference type="PROSITE" id="PS00531">
    <property type="entry name" value="RNASE_T2_2"/>
    <property type="match status" value="1"/>
</dbReference>
<sequence>MGSQKLLLVTLFLLAFASSAQGYDFFYFVQQWPGSYCNTNNQRCCYPIYGKPPSGFGIHGLWPNYNRPPYGAYPQNCYSNSIPIMSNRQVSGLVPNLQTNWPSWTCPRSDSSNFWQHEWTKHGTCSEAVLSQYDYFRVSLQFKQSTNILQCLITAGILPNGRYYTLASVTAAIEKCIRHTIYVKCNIDKWGHDQLYEVYTCINKSGTMLIDCPVLPTPTCLSFWIRFPSF</sequence>
<feature type="active site" evidence="7">
    <location>
        <position position="118"/>
    </location>
</feature>
<comment type="similarity">
    <text evidence="1 8">Belongs to the RNase T2 family.</text>
</comment>
<keyword evidence="4" id="KW-0378">Hydrolase</keyword>
<dbReference type="Gene3D" id="3.90.730.10">
    <property type="entry name" value="Ribonuclease T2-like"/>
    <property type="match status" value="1"/>
</dbReference>
<dbReference type="GO" id="GO:0003723">
    <property type="term" value="F:RNA binding"/>
    <property type="evidence" value="ECO:0007669"/>
    <property type="project" value="InterPro"/>
</dbReference>
<evidence type="ECO:0000256" key="5">
    <source>
        <dbReference type="ARBA" id="ARBA00023157"/>
    </source>
</evidence>
<protein>
    <submittedName>
        <fullName evidence="10">Uncharacterized protein</fullName>
    </submittedName>
</protein>
<accession>A0AAD5ZTF7</accession>
<keyword evidence="6" id="KW-0456">Lyase</keyword>
<reference evidence="10 11" key="1">
    <citation type="journal article" date="2022" name="Cell">
        <title>Repeat-based holocentromeres influence genome architecture and karyotype evolution.</title>
        <authorList>
            <person name="Hofstatter P.G."/>
            <person name="Thangavel G."/>
            <person name="Lux T."/>
            <person name="Neumann P."/>
            <person name="Vondrak T."/>
            <person name="Novak P."/>
            <person name="Zhang M."/>
            <person name="Costa L."/>
            <person name="Castellani M."/>
            <person name="Scott A."/>
            <person name="Toegelov H."/>
            <person name="Fuchs J."/>
            <person name="Mata-Sucre Y."/>
            <person name="Dias Y."/>
            <person name="Vanzela A.L.L."/>
            <person name="Huettel B."/>
            <person name="Almeida C.C.S."/>
            <person name="Simkova H."/>
            <person name="Souza G."/>
            <person name="Pedrosa-Harand A."/>
            <person name="Macas J."/>
            <person name="Mayer K.F.X."/>
            <person name="Houben A."/>
            <person name="Marques A."/>
        </authorList>
    </citation>
    <scope>NUCLEOTIDE SEQUENCE [LARGE SCALE GENOMIC DNA]</scope>
    <source>
        <strain evidence="10">RhyTen1mFocal</strain>
    </source>
</reference>